<keyword evidence="3" id="KW-1185">Reference proteome</keyword>
<name>A0AAQ4PZG8_GASAC</name>
<dbReference type="GO" id="GO:0045892">
    <property type="term" value="P:negative regulation of DNA-templated transcription"/>
    <property type="evidence" value="ECO:0007669"/>
    <property type="project" value="InterPro"/>
</dbReference>
<organism evidence="2 3">
    <name type="scientific">Gasterosteus aculeatus aculeatus</name>
    <name type="common">three-spined stickleback</name>
    <dbReference type="NCBI Taxonomy" id="481459"/>
    <lineage>
        <taxon>Eukaryota</taxon>
        <taxon>Metazoa</taxon>
        <taxon>Chordata</taxon>
        <taxon>Craniata</taxon>
        <taxon>Vertebrata</taxon>
        <taxon>Euteleostomi</taxon>
        <taxon>Actinopterygii</taxon>
        <taxon>Neopterygii</taxon>
        <taxon>Teleostei</taxon>
        <taxon>Neoteleostei</taxon>
        <taxon>Acanthomorphata</taxon>
        <taxon>Eupercaria</taxon>
        <taxon>Perciformes</taxon>
        <taxon>Cottioidei</taxon>
        <taxon>Gasterosteales</taxon>
        <taxon>Gasterosteidae</taxon>
        <taxon>Gasterosteus</taxon>
    </lineage>
</organism>
<feature type="compositionally biased region" description="Low complexity" evidence="1">
    <location>
        <begin position="35"/>
        <end position="48"/>
    </location>
</feature>
<reference evidence="2" key="3">
    <citation type="submission" date="2025-09" db="UniProtKB">
        <authorList>
            <consortium name="Ensembl"/>
        </authorList>
    </citation>
    <scope>IDENTIFICATION</scope>
</reference>
<dbReference type="RefSeq" id="XP_040016468.1">
    <property type="nucleotide sequence ID" value="XM_040160534.1"/>
</dbReference>
<dbReference type="Ensembl" id="ENSGACT00000040590.1">
    <property type="protein sequence ID" value="ENSGACP00000044112.1"/>
    <property type="gene ID" value="ENSGACG00000023908.1"/>
</dbReference>
<evidence type="ECO:0000256" key="1">
    <source>
        <dbReference type="SAM" id="MobiDB-lite"/>
    </source>
</evidence>
<feature type="compositionally biased region" description="Low complexity" evidence="1">
    <location>
        <begin position="232"/>
        <end position="271"/>
    </location>
</feature>
<feature type="compositionally biased region" description="Basic and acidic residues" evidence="1">
    <location>
        <begin position="65"/>
        <end position="75"/>
    </location>
</feature>
<evidence type="ECO:0000313" key="3">
    <source>
        <dbReference type="Proteomes" id="UP000007635"/>
    </source>
</evidence>
<proteinExistence type="predicted"/>
<dbReference type="PANTHER" id="PTHR34648:SF6">
    <property type="entry name" value="CLOCK-INTERACTING PACEMAKER-RELATED"/>
    <property type="match status" value="1"/>
</dbReference>
<dbReference type="AlphaFoldDB" id="A0AAQ4PZG8"/>
<dbReference type="GeneTree" id="ENSGT00510000048522"/>
<dbReference type="PANTHER" id="PTHR34648">
    <property type="entry name" value="CLOCK-INTERACTING PACEMAKER"/>
    <property type="match status" value="1"/>
</dbReference>
<reference evidence="2" key="2">
    <citation type="submission" date="2025-08" db="UniProtKB">
        <authorList>
            <consortium name="Ensembl"/>
        </authorList>
    </citation>
    <scope>IDENTIFICATION</scope>
</reference>
<feature type="region of interest" description="Disordered" evidence="1">
    <location>
        <begin position="195"/>
        <end position="305"/>
    </location>
</feature>
<dbReference type="InterPro" id="IPR031602">
    <property type="entry name" value="CIPC"/>
</dbReference>
<dbReference type="GO" id="GO:0042754">
    <property type="term" value="P:negative regulation of circadian rhythm"/>
    <property type="evidence" value="ECO:0007669"/>
    <property type="project" value="InterPro"/>
</dbReference>
<evidence type="ECO:0000313" key="2">
    <source>
        <dbReference type="Ensembl" id="ENSGACP00000044112.1"/>
    </source>
</evidence>
<dbReference type="CTD" id="101883257"/>
<dbReference type="Pfam" id="PF15800">
    <property type="entry name" value="CiPC"/>
    <property type="match status" value="1"/>
</dbReference>
<dbReference type="GeneID" id="120807990"/>
<dbReference type="KEGG" id="gat:120807990"/>
<reference evidence="2 3" key="1">
    <citation type="journal article" date="2021" name="G3 (Bethesda)">
        <title>Improved contiguity of the threespine stickleback genome using long-read sequencing.</title>
        <authorList>
            <person name="Nath S."/>
            <person name="Shaw D.E."/>
            <person name="White M.A."/>
        </authorList>
    </citation>
    <scope>NUCLEOTIDE SEQUENCE [LARGE SCALE GENOMIC DNA]</scope>
    <source>
        <strain evidence="2 3">Lake Benthic</strain>
    </source>
</reference>
<dbReference type="Proteomes" id="UP000007635">
    <property type="component" value="Chromosome XVIII"/>
</dbReference>
<dbReference type="GO" id="GO:0005634">
    <property type="term" value="C:nucleus"/>
    <property type="evidence" value="ECO:0007669"/>
    <property type="project" value="TreeGrafter"/>
</dbReference>
<sequence length="454" mass="48437">MLALAGHASANQKPGNVYDVDGTADKNTPSSPKYGRVSLTSSSPSGSCGRCCERLSQSNAAGEEMSTKRKAESHSRASNRPRLMKPGGTLAEAERDSGFSDASSEHLSTMDNTDSEDSSRPAVRKGPQTAPSSQLAVVGGSISNLSPMIIMNNVVLKQPRDNSPALTPWRFSPTVEVVQPVVPQPQVVFLQPVVSRQASPASKEASSRHRRPKKYLPILKSYPKIAPHPGDSSSSSGRGTASSSTSCSTSSSFHSSSSSSGSERGSSLTSNSRDHCQREKQKRNLSGGAGNSSSTSPGVPAPPSTASLLLQRRTTETGPASERSSSVLSQAEISVSVTQGADLVPRAAPEEIRSPGECKHGDGGVETKRKRFCNTYNILSQSGLLDIALRTKELHRQNRRSQSDLNRLREHTDLFLQALCSGDTGIWVKLEAALQEEEREEGRERDAQTSLKAD</sequence>
<feature type="compositionally biased region" description="Polar residues" evidence="1">
    <location>
        <begin position="100"/>
        <end position="112"/>
    </location>
</feature>
<accession>A0AAQ4PZG8</accession>
<feature type="region of interest" description="Disordered" evidence="1">
    <location>
        <begin position="1"/>
        <end position="137"/>
    </location>
</feature>
<protein>
    <submittedName>
        <fullName evidence="2">CLOCK-interacting pacemaker b</fullName>
    </submittedName>
</protein>